<reference evidence="8" key="1">
    <citation type="submission" date="2022-11" db="EMBL/GenBank/DDBJ databases">
        <authorList>
            <person name="Petersen C."/>
        </authorList>
    </citation>
    <scope>NUCLEOTIDE SEQUENCE</scope>
    <source>
        <strain evidence="8">IBT 16849</strain>
    </source>
</reference>
<dbReference type="PROSITE" id="PS00463">
    <property type="entry name" value="ZN2_CY6_FUNGAL_1"/>
    <property type="match status" value="1"/>
</dbReference>
<evidence type="ECO:0000313" key="9">
    <source>
        <dbReference type="Proteomes" id="UP001150879"/>
    </source>
</evidence>
<keyword evidence="3" id="KW-0238">DNA-binding</keyword>
<dbReference type="SMART" id="SM00066">
    <property type="entry name" value="GAL4"/>
    <property type="match status" value="1"/>
</dbReference>
<dbReference type="Gene3D" id="4.10.240.10">
    <property type="entry name" value="Zn(2)-C6 fungal-type DNA-binding domain"/>
    <property type="match status" value="1"/>
</dbReference>
<keyword evidence="1" id="KW-0479">Metal-binding</keyword>
<name>A0A9W9MGD8_9EURO</name>
<evidence type="ECO:0000259" key="7">
    <source>
        <dbReference type="PROSITE" id="PS50048"/>
    </source>
</evidence>
<dbReference type="GO" id="GO:0003677">
    <property type="term" value="F:DNA binding"/>
    <property type="evidence" value="ECO:0007669"/>
    <property type="project" value="UniProtKB-KW"/>
</dbReference>
<dbReference type="CDD" id="cd00067">
    <property type="entry name" value="GAL4"/>
    <property type="match status" value="1"/>
</dbReference>
<proteinExistence type="predicted"/>
<dbReference type="PANTHER" id="PTHR31069:SF31">
    <property type="entry name" value="MONODICTYPHENONE CLUSTER TRANSCRIPTION FACTOR-RELATED"/>
    <property type="match status" value="1"/>
</dbReference>
<evidence type="ECO:0000256" key="5">
    <source>
        <dbReference type="ARBA" id="ARBA00023242"/>
    </source>
</evidence>
<dbReference type="SUPFAM" id="SSF57701">
    <property type="entry name" value="Zn2/Cys6 DNA-binding domain"/>
    <property type="match status" value="1"/>
</dbReference>
<feature type="compositionally biased region" description="Basic and acidic residues" evidence="6">
    <location>
        <begin position="80"/>
        <end position="89"/>
    </location>
</feature>
<dbReference type="Pfam" id="PF00172">
    <property type="entry name" value="Zn_clus"/>
    <property type="match status" value="1"/>
</dbReference>
<evidence type="ECO:0000313" key="8">
    <source>
        <dbReference type="EMBL" id="KAJ5200819.1"/>
    </source>
</evidence>
<dbReference type="EMBL" id="JAPQKP010000003">
    <property type="protein sequence ID" value="KAJ5200819.1"/>
    <property type="molecule type" value="Genomic_DNA"/>
</dbReference>
<dbReference type="Proteomes" id="UP001150879">
    <property type="component" value="Unassembled WGS sequence"/>
</dbReference>
<dbReference type="InterPro" id="IPR050675">
    <property type="entry name" value="OAF3"/>
</dbReference>
<evidence type="ECO:0000256" key="3">
    <source>
        <dbReference type="ARBA" id="ARBA00023125"/>
    </source>
</evidence>
<reference evidence="8" key="2">
    <citation type="journal article" date="2023" name="IMA Fungus">
        <title>Comparative genomic study of the Penicillium genus elucidates a diverse pangenome and 15 lateral gene transfer events.</title>
        <authorList>
            <person name="Petersen C."/>
            <person name="Sorensen T."/>
            <person name="Nielsen M.R."/>
            <person name="Sondergaard T.E."/>
            <person name="Sorensen J.L."/>
            <person name="Fitzpatrick D.A."/>
            <person name="Frisvad J.C."/>
            <person name="Nielsen K.L."/>
        </authorList>
    </citation>
    <scope>NUCLEOTIDE SEQUENCE</scope>
    <source>
        <strain evidence="8">IBT 16849</strain>
    </source>
</reference>
<feature type="region of interest" description="Disordered" evidence="6">
    <location>
        <begin position="61"/>
        <end position="90"/>
    </location>
</feature>
<dbReference type="PANTHER" id="PTHR31069">
    <property type="entry name" value="OLEATE-ACTIVATED TRANSCRIPTION FACTOR 1-RELATED"/>
    <property type="match status" value="1"/>
</dbReference>
<keyword evidence="9" id="KW-1185">Reference proteome</keyword>
<accession>A0A9W9MGD8</accession>
<dbReference type="GO" id="GO:0008270">
    <property type="term" value="F:zinc ion binding"/>
    <property type="evidence" value="ECO:0007669"/>
    <property type="project" value="InterPro"/>
</dbReference>
<dbReference type="InterPro" id="IPR001138">
    <property type="entry name" value="Zn2Cys6_DnaBD"/>
</dbReference>
<protein>
    <submittedName>
        <fullName evidence="8">Aflatoxin regulatory protein-domain-containing protein</fullName>
    </submittedName>
</protein>
<dbReference type="Pfam" id="PF08493">
    <property type="entry name" value="AflR"/>
    <property type="match status" value="1"/>
</dbReference>
<dbReference type="GO" id="GO:0045122">
    <property type="term" value="P:aflatoxin biosynthetic process"/>
    <property type="evidence" value="ECO:0007669"/>
    <property type="project" value="InterPro"/>
</dbReference>
<dbReference type="OrthoDB" id="2740448at2759"/>
<dbReference type="PRINTS" id="PR00755">
    <property type="entry name" value="AFLATOXINBRP"/>
</dbReference>
<keyword evidence="5" id="KW-0539">Nucleus</keyword>
<comment type="caution">
    <text evidence="8">The sequence shown here is derived from an EMBL/GenBank/DDBJ whole genome shotgun (WGS) entry which is preliminary data.</text>
</comment>
<dbReference type="AlphaFoldDB" id="A0A9W9MGD8"/>
<gene>
    <name evidence="8" type="ORF">N7472_006023</name>
</gene>
<evidence type="ECO:0000256" key="6">
    <source>
        <dbReference type="SAM" id="MobiDB-lite"/>
    </source>
</evidence>
<keyword evidence="4" id="KW-0804">Transcription</keyword>
<evidence type="ECO:0000256" key="4">
    <source>
        <dbReference type="ARBA" id="ARBA00023163"/>
    </source>
</evidence>
<dbReference type="GO" id="GO:0000981">
    <property type="term" value="F:DNA-binding transcription factor activity, RNA polymerase II-specific"/>
    <property type="evidence" value="ECO:0007669"/>
    <property type="project" value="InterPro"/>
</dbReference>
<feature type="domain" description="Zn(2)-C6 fungal-type" evidence="7">
    <location>
        <begin position="20"/>
        <end position="50"/>
    </location>
</feature>
<dbReference type="InterPro" id="IPR036864">
    <property type="entry name" value="Zn2-C6_fun-type_DNA-bd_sf"/>
</dbReference>
<organism evidence="8 9">
    <name type="scientific">Penicillium cf. griseofulvum</name>
    <dbReference type="NCBI Taxonomy" id="2972120"/>
    <lineage>
        <taxon>Eukaryota</taxon>
        <taxon>Fungi</taxon>
        <taxon>Dikarya</taxon>
        <taxon>Ascomycota</taxon>
        <taxon>Pezizomycotina</taxon>
        <taxon>Eurotiomycetes</taxon>
        <taxon>Eurotiomycetidae</taxon>
        <taxon>Eurotiales</taxon>
        <taxon>Aspergillaceae</taxon>
        <taxon>Penicillium</taxon>
    </lineage>
</organism>
<dbReference type="GO" id="GO:0005634">
    <property type="term" value="C:nucleus"/>
    <property type="evidence" value="ECO:0007669"/>
    <property type="project" value="InterPro"/>
</dbReference>
<feature type="compositionally biased region" description="Low complexity" evidence="6">
    <location>
        <begin position="63"/>
        <end position="78"/>
    </location>
</feature>
<evidence type="ECO:0000256" key="1">
    <source>
        <dbReference type="ARBA" id="ARBA00022723"/>
    </source>
</evidence>
<dbReference type="InterPro" id="IPR013700">
    <property type="entry name" value="AflR"/>
</dbReference>
<keyword evidence="2" id="KW-0805">Transcription regulation</keyword>
<dbReference type="PROSITE" id="PS50048">
    <property type="entry name" value="ZN2_CY6_FUNGAL_2"/>
    <property type="match status" value="1"/>
</dbReference>
<sequence>MSHTEPRQTTNSTTNKLRDSCHACALSKVKCHKEKPTCSRCARKSITCEYFVTKRPGRKLSNKHSITATTTTAANSNKKSSRDNREPTNVERLACQTTSGSWPGSTDSPSEAMLSMADDNLWTALGLTPVSMSPMHGMTVTGVESSSFSPENLTDFSLPVEAALAEMSNGFDDFLSSPIDCLELEALDTDSLMHGANTFSNHLIPDDASSDSIQRAPSIVCPNTHVNKPASPSSNSQAQSTTPTQIICCLMQALDLLKPSSTALPACPVSENATTPSNNIIHGCYRSAQTVVTENQQTIEAVNKMLQCPCAEDNYLLVNLSMVVFQVLRRYAEAAQNQFGGTAETGGSTPTNEHGVERMAAQLILSELHRVQHLVNQLSPRLNPEGAAAAASRDGKTMKEFFSPTTLTQIGIDLRKYLNVVSSVIIGRLRQF</sequence>
<evidence type="ECO:0000256" key="2">
    <source>
        <dbReference type="ARBA" id="ARBA00023015"/>
    </source>
</evidence>